<keyword evidence="1 3" id="KW-0378">Hydrolase</keyword>
<dbReference type="Proteomes" id="UP000755654">
    <property type="component" value="Unassembled WGS sequence"/>
</dbReference>
<dbReference type="Gene3D" id="3.40.50.1820">
    <property type="entry name" value="alpha/beta hydrolase"/>
    <property type="match status" value="1"/>
</dbReference>
<reference evidence="3 4" key="1">
    <citation type="journal article" date="2021" name="ISME J.">
        <title>Genomic evolution of the class Acidithiobacillia: deep-branching Proteobacteria living in extreme acidic conditions.</title>
        <authorList>
            <person name="Moya-Beltran A."/>
            <person name="Beard S."/>
            <person name="Rojas-Villalobos C."/>
            <person name="Issotta F."/>
            <person name="Gallardo Y."/>
            <person name="Ulloa R."/>
            <person name="Giaveno A."/>
            <person name="Degli Esposti M."/>
            <person name="Johnson D.B."/>
            <person name="Quatrini R."/>
        </authorList>
    </citation>
    <scope>NUCLEOTIDE SEQUENCE [LARGE SCALE GENOMIC DNA]</scope>
    <source>
        <strain evidence="3 4">RW2</strain>
    </source>
</reference>
<sequence length="302" mass="32945">MQPGDDIRQQLLFRRNALLNELYPHDRRLAYAAMAAQTPLADGVLIEPVTTEDVRGWWIRPHQALPRRAIFFVHGGGYHLGDAKAYIGFVSQIAALTRCAVFSVDYALAPQHRFPAAINDVRSAQRWFATQNVSEYAAVGDSAGGGLILAMAGRATSAGPKLTSIVAFSPWTDLTNSGPSFRDPSTRDLVFTQDVINGLAHSYLNGHNPRDPDASPLYGIPERLPPIYIQVGSDELLLDDSTRYAHQAAAKGAGVTLDIYEGMHHVFQRDVGVLDTARVALERAASFISASWSVLHAGDRLD</sequence>
<evidence type="ECO:0000313" key="4">
    <source>
        <dbReference type="Proteomes" id="UP000755654"/>
    </source>
</evidence>
<dbReference type="EMBL" id="JAAOMP010000172">
    <property type="protein sequence ID" value="MBU2761696.1"/>
    <property type="molecule type" value="Genomic_DNA"/>
</dbReference>
<dbReference type="GO" id="GO:0016787">
    <property type="term" value="F:hydrolase activity"/>
    <property type="evidence" value="ECO:0007669"/>
    <property type="project" value="UniProtKB-KW"/>
</dbReference>
<accession>A0ABS6A2F6</accession>
<comment type="caution">
    <text evidence="3">The sequence shown here is derived from an EMBL/GenBank/DDBJ whole genome shotgun (WGS) entry which is preliminary data.</text>
</comment>
<evidence type="ECO:0000313" key="3">
    <source>
        <dbReference type="EMBL" id="MBU2761696.1"/>
    </source>
</evidence>
<name>A0ABS6A2F6_9PROT</name>
<dbReference type="InterPro" id="IPR029058">
    <property type="entry name" value="AB_hydrolase_fold"/>
</dbReference>
<keyword evidence="4" id="KW-1185">Reference proteome</keyword>
<dbReference type="PANTHER" id="PTHR48081">
    <property type="entry name" value="AB HYDROLASE SUPERFAMILY PROTEIN C4A8.06C"/>
    <property type="match status" value="1"/>
</dbReference>
<dbReference type="Pfam" id="PF07859">
    <property type="entry name" value="Abhydrolase_3"/>
    <property type="match status" value="1"/>
</dbReference>
<dbReference type="PANTHER" id="PTHR48081:SF8">
    <property type="entry name" value="ALPHA_BETA HYDROLASE FOLD-3 DOMAIN-CONTAINING PROTEIN-RELATED"/>
    <property type="match status" value="1"/>
</dbReference>
<protein>
    <submittedName>
        <fullName evidence="3">Alpha/beta hydrolase</fullName>
    </submittedName>
</protein>
<proteinExistence type="predicted"/>
<feature type="domain" description="Alpha/beta hydrolase fold-3" evidence="2">
    <location>
        <begin position="70"/>
        <end position="268"/>
    </location>
</feature>
<evidence type="ECO:0000259" key="2">
    <source>
        <dbReference type="Pfam" id="PF07859"/>
    </source>
</evidence>
<dbReference type="InterPro" id="IPR050300">
    <property type="entry name" value="GDXG_lipolytic_enzyme"/>
</dbReference>
<dbReference type="SUPFAM" id="SSF53474">
    <property type="entry name" value="alpha/beta-Hydrolases"/>
    <property type="match status" value="1"/>
</dbReference>
<organism evidence="3 4">
    <name type="scientific">Acidithiobacillus sulfurivorans</name>
    <dbReference type="NCBI Taxonomy" id="1958756"/>
    <lineage>
        <taxon>Bacteria</taxon>
        <taxon>Pseudomonadati</taxon>
        <taxon>Pseudomonadota</taxon>
        <taxon>Acidithiobacillia</taxon>
        <taxon>Acidithiobacillales</taxon>
        <taxon>Acidithiobacillaceae</taxon>
        <taxon>Acidithiobacillus</taxon>
    </lineage>
</organism>
<dbReference type="InterPro" id="IPR013094">
    <property type="entry name" value="AB_hydrolase_3"/>
</dbReference>
<evidence type="ECO:0000256" key="1">
    <source>
        <dbReference type="ARBA" id="ARBA00022801"/>
    </source>
</evidence>
<gene>
    <name evidence="3" type="ORF">HAP95_16315</name>
</gene>
<dbReference type="RefSeq" id="WP_215885177.1">
    <property type="nucleotide sequence ID" value="NZ_JAAOMP010000172.1"/>
</dbReference>